<dbReference type="EMBL" id="JRRC01421510">
    <property type="protein sequence ID" value="KHG04987.1"/>
    <property type="molecule type" value="Genomic_DNA"/>
</dbReference>
<dbReference type="AlphaFoldDB" id="A0A0B0MX91"/>
<organism evidence="1 2">
    <name type="scientific">Gossypium arboreum</name>
    <name type="common">Tree cotton</name>
    <name type="synonym">Gossypium nanking</name>
    <dbReference type="NCBI Taxonomy" id="29729"/>
    <lineage>
        <taxon>Eukaryota</taxon>
        <taxon>Viridiplantae</taxon>
        <taxon>Streptophyta</taxon>
        <taxon>Embryophyta</taxon>
        <taxon>Tracheophyta</taxon>
        <taxon>Spermatophyta</taxon>
        <taxon>Magnoliopsida</taxon>
        <taxon>eudicotyledons</taxon>
        <taxon>Gunneridae</taxon>
        <taxon>Pentapetalae</taxon>
        <taxon>rosids</taxon>
        <taxon>malvids</taxon>
        <taxon>Malvales</taxon>
        <taxon>Malvaceae</taxon>
        <taxon>Malvoideae</taxon>
        <taxon>Gossypium</taxon>
    </lineage>
</organism>
<name>A0A0B0MX91_GOSAR</name>
<reference evidence="2" key="1">
    <citation type="submission" date="2014-09" db="EMBL/GenBank/DDBJ databases">
        <authorList>
            <person name="Mudge J."/>
            <person name="Ramaraj T."/>
            <person name="Lindquist I.E."/>
            <person name="Bharti A.K."/>
            <person name="Sundararajan A."/>
            <person name="Cameron C.T."/>
            <person name="Woodward J.E."/>
            <person name="May G.D."/>
            <person name="Brubaker C."/>
            <person name="Broadhvest J."/>
            <person name="Wilkins T.A."/>
        </authorList>
    </citation>
    <scope>NUCLEOTIDE SEQUENCE</scope>
    <source>
        <strain evidence="2">cv. AKA8401</strain>
    </source>
</reference>
<sequence length="36" mass="4185">MAYFFPHGQRHRRVSQPCATHGYVARLCVPWGTLKL</sequence>
<gene>
    <name evidence="1" type="ORF">F383_30572</name>
</gene>
<keyword evidence="2" id="KW-1185">Reference proteome</keyword>
<comment type="caution">
    <text evidence="1">The sequence shown here is derived from an EMBL/GenBank/DDBJ whole genome shotgun (WGS) entry which is preliminary data.</text>
</comment>
<dbReference type="Proteomes" id="UP000032142">
    <property type="component" value="Unassembled WGS sequence"/>
</dbReference>
<evidence type="ECO:0000313" key="1">
    <source>
        <dbReference type="EMBL" id="KHG04987.1"/>
    </source>
</evidence>
<proteinExistence type="predicted"/>
<accession>A0A0B0MX91</accession>
<protein>
    <submittedName>
        <fullName evidence="1">Uncharacterized protein</fullName>
    </submittedName>
</protein>
<evidence type="ECO:0000313" key="2">
    <source>
        <dbReference type="Proteomes" id="UP000032142"/>
    </source>
</evidence>